<keyword evidence="5" id="KW-1185">Reference proteome</keyword>
<dbReference type="EMBL" id="SAYW01000005">
    <property type="protein sequence ID" value="RWU05500.1"/>
    <property type="molecule type" value="Genomic_DNA"/>
</dbReference>
<dbReference type="PROSITE" id="PS51782">
    <property type="entry name" value="LYSM"/>
    <property type="match status" value="2"/>
</dbReference>
<dbReference type="SUPFAM" id="SSF54106">
    <property type="entry name" value="LysM domain"/>
    <property type="match status" value="2"/>
</dbReference>
<organism evidence="4 5">
    <name type="scientific">Pedobacter chitinilyticus</name>
    <dbReference type="NCBI Taxonomy" id="2233776"/>
    <lineage>
        <taxon>Bacteria</taxon>
        <taxon>Pseudomonadati</taxon>
        <taxon>Bacteroidota</taxon>
        <taxon>Sphingobacteriia</taxon>
        <taxon>Sphingobacteriales</taxon>
        <taxon>Sphingobacteriaceae</taxon>
        <taxon>Pedobacter</taxon>
    </lineage>
</organism>
<evidence type="ECO:0000256" key="1">
    <source>
        <dbReference type="ARBA" id="ARBA00007734"/>
    </source>
</evidence>
<accession>A0A443YNZ5</accession>
<gene>
    <name evidence="4" type="ORF">DPV69_15220</name>
</gene>
<dbReference type="OrthoDB" id="9815002at2"/>
<dbReference type="PANTHER" id="PTHR37423:SF2">
    <property type="entry name" value="MEMBRANE-BOUND LYTIC MUREIN TRANSGLYCOSYLASE C"/>
    <property type="match status" value="1"/>
</dbReference>
<dbReference type="Pfam" id="PF01476">
    <property type="entry name" value="LysM"/>
    <property type="match status" value="2"/>
</dbReference>
<feature type="domain" description="LysM" evidence="3">
    <location>
        <begin position="422"/>
        <end position="466"/>
    </location>
</feature>
<protein>
    <submittedName>
        <fullName evidence="4">LysM peptidoglycan-binding domain-containing protein</fullName>
    </submittedName>
</protein>
<name>A0A443YNZ5_9SPHI</name>
<dbReference type="SMART" id="SM00257">
    <property type="entry name" value="LysM"/>
    <property type="match status" value="2"/>
</dbReference>
<dbReference type="PROSITE" id="PS00922">
    <property type="entry name" value="TRANSGLYCOSYLASE"/>
    <property type="match status" value="1"/>
</dbReference>
<evidence type="ECO:0000313" key="4">
    <source>
        <dbReference type="EMBL" id="RWU05500.1"/>
    </source>
</evidence>
<dbReference type="CDD" id="cd16894">
    <property type="entry name" value="MltD-like"/>
    <property type="match status" value="1"/>
</dbReference>
<dbReference type="AlphaFoldDB" id="A0A443YNZ5"/>
<dbReference type="GO" id="GO:0016020">
    <property type="term" value="C:membrane"/>
    <property type="evidence" value="ECO:0007669"/>
    <property type="project" value="InterPro"/>
</dbReference>
<proteinExistence type="inferred from homology"/>
<feature type="domain" description="LysM" evidence="3">
    <location>
        <begin position="361"/>
        <end position="404"/>
    </location>
</feature>
<comment type="similarity">
    <text evidence="1">Belongs to the transglycosylase Slt family.</text>
</comment>
<dbReference type="InterPro" id="IPR036779">
    <property type="entry name" value="LysM_dom_sf"/>
</dbReference>
<dbReference type="InterPro" id="IPR023346">
    <property type="entry name" value="Lysozyme-like_dom_sf"/>
</dbReference>
<dbReference type="SUPFAM" id="SSF53955">
    <property type="entry name" value="Lysozyme-like"/>
    <property type="match status" value="1"/>
</dbReference>
<feature type="signal peptide" evidence="2">
    <location>
        <begin position="1"/>
        <end position="19"/>
    </location>
</feature>
<dbReference type="Pfam" id="PF01464">
    <property type="entry name" value="SLT"/>
    <property type="match status" value="1"/>
</dbReference>
<dbReference type="CDD" id="cd00118">
    <property type="entry name" value="LysM"/>
    <property type="match status" value="2"/>
</dbReference>
<dbReference type="RefSeq" id="WP_113648263.1">
    <property type="nucleotide sequence ID" value="NZ_QMHN01000005.1"/>
</dbReference>
<dbReference type="InterPro" id="IPR018392">
    <property type="entry name" value="LysM"/>
</dbReference>
<keyword evidence="2" id="KW-0732">Signal</keyword>
<dbReference type="GO" id="GO:0000270">
    <property type="term" value="P:peptidoglycan metabolic process"/>
    <property type="evidence" value="ECO:0007669"/>
    <property type="project" value="InterPro"/>
</dbReference>
<evidence type="ECO:0000313" key="5">
    <source>
        <dbReference type="Proteomes" id="UP000284120"/>
    </source>
</evidence>
<reference evidence="4 5" key="1">
    <citation type="submission" date="2018-06" db="EMBL/GenBank/DDBJ databases">
        <title>Pedobacter endophyticus sp. nov., an endophytic bacterium isolated from a leaf of Triticum aestivum.</title>
        <authorList>
            <person name="Zhang L."/>
        </authorList>
    </citation>
    <scope>NUCLEOTIDE SEQUENCE [LARGE SCALE GENOMIC DNA]</scope>
    <source>
        <strain evidence="4 5">CM134L-2</strain>
    </source>
</reference>
<dbReference type="Proteomes" id="UP000284120">
    <property type="component" value="Unassembled WGS sequence"/>
</dbReference>
<dbReference type="Gene3D" id="3.10.350.10">
    <property type="entry name" value="LysM domain"/>
    <property type="match status" value="2"/>
</dbReference>
<dbReference type="Gene3D" id="1.10.530.10">
    <property type="match status" value="1"/>
</dbReference>
<dbReference type="InterPro" id="IPR008258">
    <property type="entry name" value="Transglycosylase_SLT_dom_1"/>
</dbReference>
<comment type="caution">
    <text evidence="4">The sequence shown here is derived from an EMBL/GenBank/DDBJ whole genome shotgun (WGS) entry which is preliminary data.</text>
</comment>
<evidence type="ECO:0000259" key="3">
    <source>
        <dbReference type="PROSITE" id="PS51782"/>
    </source>
</evidence>
<sequence length="467" mass="52195">MRKLILAILGLVTVLSTQAQVPTKVTQGDTILKRLTTAPATDTVAVPLINQPMFFGQNLLYKLRLDSIKQTVPLDYNEYVQSYIDIYVKRKNMYADMLGLSSYYFPIFEKALKSYNIPTEIKYLSIVESSLNPHAVSRVGATGLWQFMFGTAKAYGLNMDNFVDERKDPIQASYAAAAYFKDAYEELGDWLLAIAAYNCGKGNVNRAIDKAGSRDFWEIRRFLPAETRNYVPAFIAAVYVMKYAKTHQIQAKATPFVFKTDTIQVRNFVALSDVANAINHTEETLIALNPSYKKKIVNGTANAPKRVVIPNPEHQYYEQLFDVLNRDVDIDKEIILASTDDVRDLRKKAQPKKAEKASGILVHKVLPGQNLTIIANKYGVEVQDLKVWNELSALSIVPGQKLKIYKEGAAPRLTPKAKAAFVSYKVKQGDTLSSIAEKFEGITVASLKRANGLKTAKIAEGMILKVM</sequence>
<evidence type="ECO:0000256" key="2">
    <source>
        <dbReference type="SAM" id="SignalP"/>
    </source>
</evidence>
<feature type="chain" id="PRO_5019441477" evidence="2">
    <location>
        <begin position="20"/>
        <end position="467"/>
    </location>
</feature>
<dbReference type="InterPro" id="IPR000189">
    <property type="entry name" value="Transglyc_AS"/>
</dbReference>
<dbReference type="PANTHER" id="PTHR37423">
    <property type="entry name" value="SOLUBLE LYTIC MUREIN TRANSGLYCOSYLASE-RELATED"/>
    <property type="match status" value="1"/>
</dbReference>
<dbReference type="GO" id="GO:0008933">
    <property type="term" value="F:peptidoglycan lytic transglycosylase activity"/>
    <property type="evidence" value="ECO:0007669"/>
    <property type="project" value="InterPro"/>
</dbReference>